<dbReference type="HOGENOM" id="CLU_2540165_0_0_11"/>
<organism evidence="1 2">
    <name type="scientific">Renibacterium salmoninarum (strain ATCC 33209 / DSM 20767 / JCM 11484 / NBRC 15589 / NCIMB 2235)</name>
    <dbReference type="NCBI Taxonomy" id="288705"/>
    <lineage>
        <taxon>Bacteria</taxon>
        <taxon>Bacillati</taxon>
        <taxon>Actinomycetota</taxon>
        <taxon>Actinomycetes</taxon>
        <taxon>Micrococcales</taxon>
        <taxon>Micrococcaceae</taxon>
        <taxon>Renibacterium</taxon>
    </lineage>
</organism>
<name>A9WMI4_RENSM</name>
<dbReference type="AlphaFoldDB" id="A9WMI4"/>
<proteinExistence type="predicted"/>
<protein>
    <submittedName>
        <fullName evidence="1">Uncharacterized protein</fullName>
    </submittedName>
</protein>
<dbReference type="EMBL" id="CP000910">
    <property type="protein sequence ID" value="ABY23317.1"/>
    <property type="molecule type" value="Genomic_DNA"/>
</dbReference>
<gene>
    <name evidence="1" type="ordered locus">RSal33209_1581</name>
</gene>
<keyword evidence="2" id="KW-1185">Reference proteome</keyword>
<evidence type="ECO:0000313" key="2">
    <source>
        <dbReference type="Proteomes" id="UP000002007"/>
    </source>
</evidence>
<reference evidence="2" key="1">
    <citation type="journal article" date="2008" name="J. Bacteriol.">
        <title>Genome sequence of the fish pathogen Renibacterium salmoninarum suggests reductive evolution away from an environmental Arthrobacter ancestor.</title>
        <authorList>
            <person name="Wiens G.D."/>
            <person name="Rockey D.D."/>
            <person name="Wu Z."/>
            <person name="Chang J."/>
            <person name="Levy R."/>
            <person name="Crane S."/>
            <person name="Chen D.S."/>
            <person name="Capri G.R."/>
            <person name="Burnett J.R."/>
            <person name="Sudheesh P.S."/>
            <person name="Schipma M.J."/>
            <person name="Burd H."/>
            <person name="Bhattacharyya A."/>
            <person name="Rhodes L.D."/>
            <person name="Kaul R."/>
            <person name="Strom M.S."/>
        </authorList>
    </citation>
    <scope>NUCLEOTIDE SEQUENCE [LARGE SCALE GENOMIC DNA]</scope>
    <source>
        <strain evidence="2">ATCC 33209 / DSM 20767 / JCM 11484 / NBRC 15589 / NCIMB 2235</strain>
    </source>
</reference>
<dbReference type="Proteomes" id="UP000002007">
    <property type="component" value="Chromosome"/>
</dbReference>
<dbReference type="STRING" id="288705.RSal33209_1581"/>
<evidence type="ECO:0000313" key="1">
    <source>
        <dbReference type="EMBL" id="ABY23317.1"/>
    </source>
</evidence>
<dbReference type="KEGG" id="rsa:RSal33209_1581"/>
<accession>A9WMI4</accession>
<sequence>MIRIGSPVSLTALTNSAAGRACSPIAELTTAWRLIMRQSPVLGIGPRRPAFLSRDLSGTYAGAGPANARVAKLINCYDRRVRL</sequence>